<dbReference type="RefSeq" id="WP_101235462.1">
    <property type="nucleotide sequence ID" value="NZ_PISJ01000002.1"/>
</dbReference>
<gene>
    <name evidence="1" type="ORF">CW311_01880</name>
</gene>
<protein>
    <recommendedName>
        <fullName evidence="3">DUF488 domain-containing protein</fullName>
    </recommendedName>
</protein>
<comment type="caution">
    <text evidence="1">The sequence shown here is derived from an EMBL/GenBank/DDBJ whole genome shotgun (WGS) entry which is preliminary data.</text>
</comment>
<evidence type="ECO:0000313" key="2">
    <source>
        <dbReference type="Proteomes" id="UP000233553"/>
    </source>
</evidence>
<organism evidence="1 2">
    <name type="scientific">Acinetobacter proteolyticus</name>
    <dbReference type="NCBI Taxonomy" id="1776741"/>
    <lineage>
        <taxon>Bacteria</taxon>
        <taxon>Pseudomonadati</taxon>
        <taxon>Pseudomonadota</taxon>
        <taxon>Gammaproteobacteria</taxon>
        <taxon>Moraxellales</taxon>
        <taxon>Moraxellaceae</taxon>
        <taxon>Acinetobacter</taxon>
    </lineage>
</organism>
<dbReference type="EMBL" id="PISJ01000002">
    <property type="protein sequence ID" value="PKF36863.1"/>
    <property type="molecule type" value="Genomic_DNA"/>
</dbReference>
<name>A0A2N0WKA7_9GAMM</name>
<evidence type="ECO:0008006" key="3">
    <source>
        <dbReference type="Google" id="ProtNLM"/>
    </source>
</evidence>
<dbReference type="Proteomes" id="UP000233553">
    <property type="component" value="Unassembled WGS sequence"/>
</dbReference>
<dbReference type="InterPro" id="IPR007438">
    <property type="entry name" value="DUF488"/>
</dbReference>
<dbReference type="PANTHER" id="PTHR39337:SF1">
    <property type="entry name" value="BLR5642 PROTEIN"/>
    <property type="match status" value="1"/>
</dbReference>
<dbReference type="PANTHER" id="PTHR39337">
    <property type="entry name" value="BLR5642 PROTEIN"/>
    <property type="match status" value="1"/>
</dbReference>
<proteinExistence type="predicted"/>
<accession>A0A2N0WKA7</accession>
<sequence length="147" mass="17627">MLKIYTIGFTQKKALQFFNLIKENRIKKVVDVRLNNVSQLAGFAKRDDLVYFLKEICDCDYEHAPDLAPIDEILKPYKKGEISWEIYEDKFMNLMAQRNIEKYFHLNDFNDKCLLCSEHLPHHCHRRLVLEYLKNSQRTESNITHLY</sequence>
<dbReference type="AlphaFoldDB" id="A0A2N0WKA7"/>
<evidence type="ECO:0000313" key="1">
    <source>
        <dbReference type="EMBL" id="PKF36863.1"/>
    </source>
</evidence>
<reference evidence="1 2" key="1">
    <citation type="submission" date="2017-12" db="EMBL/GenBank/DDBJ databases">
        <title>Draft Genome sequences of multiple microbial strains isolated from spacecraft associated surfaces.</title>
        <authorList>
            <person name="Seuylemezian A."/>
            <person name="Vaishampayan P."/>
            <person name="Venkateswaran K."/>
        </authorList>
    </citation>
    <scope>NUCLEOTIDE SEQUENCE [LARGE SCALE GENOMIC DNA]</scope>
    <source>
        <strain evidence="1 2">2P01AA</strain>
    </source>
</reference>
<dbReference type="Pfam" id="PF04343">
    <property type="entry name" value="DUF488"/>
    <property type="match status" value="1"/>
</dbReference>